<dbReference type="Pfam" id="PF20092">
    <property type="entry name" value="DUF6483"/>
    <property type="match status" value="1"/>
</dbReference>
<gene>
    <name evidence="1" type="ORF">ERS852473_00444</name>
</gene>
<evidence type="ECO:0000313" key="1">
    <source>
        <dbReference type="EMBL" id="CUN53012.1"/>
    </source>
</evidence>
<sequence>MGLFYKQKQDKFLDFESLSGDDMIYIVLKKLVAEGKFNEGENFLFEEAKKNITPRVFNIGTWFYETLNEKEDEELLKANFTREEIEDGLKDFKKIFKAMNK</sequence>
<keyword evidence="2" id="KW-1185">Reference proteome</keyword>
<dbReference type="RefSeq" id="WP_055257325.1">
    <property type="nucleotide sequence ID" value="NZ_BCMV01000024.1"/>
</dbReference>
<dbReference type="InterPro" id="IPR045507">
    <property type="entry name" value="DUF6483"/>
</dbReference>
<protein>
    <submittedName>
        <fullName evidence="1">Uncharacterized protein</fullName>
    </submittedName>
</protein>
<name>A0ABM9UML9_SARVE</name>
<reference evidence="1 2" key="1">
    <citation type="submission" date="2015-09" db="EMBL/GenBank/DDBJ databases">
        <authorList>
            <consortium name="Pathogen Informatics"/>
        </authorList>
    </citation>
    <scope>NUCLEOTIDE SEQUENCE [LARGE SCALE GENOMIC DNA]</scope>
    <source>
        <strain evidence="1 2">2789STDY5834858</strain>
    </source>
</reference>
<organism evidence="1 2">
    <name type="scientific">Sarcina ventriculi</name>
    <name type="common">Clostridium ventriculi</name>
    <dbReference type="NCBI Taxonomy" id="1267"/>
    <lineage>
        <taxon>Bacteria</taxon>
        <taxon>Bacillati</taxon>
        <taxon>Bacillota</taxon>
        <taxon>Clostridia</taxon>
        <taxon>Eubacteriales</taxon>
        <taxon>Clostridiaceae</taxon>
        <taxon>Sarcina</taxon>
    </lineage>
</organism>
<dbReference type="Proteomes" id="UP000095488">
    <property type="component" value="Unassembled WGS sequence"/>
</dbReference>
<evidence type="ECO:0000313" key="2">
    <source>
        <dbReference type="Proteomes" id="UP000095488"/>
    </source>
</evidence>
<proteinExistence type="predicted"/>
<dbReference type="EMBL" id="CYZR01000001">
    <property type="protein sequence ID" value="CUN53012.1"/>
    <property type="molecule type" value="Genomic_DNA"/>
</dbReference>
<comment type="caution">
    <text evidence="1">The sequence shown here is derived from an EMBL/GenBank/DDBJ whole genome shotgun (WGS) entry which is preliminary data.</text>
</comment>
<accession>A0ABM9UML9</accession>